<sequence length="71" mass="7684">PCISNPCLNNGTCKVVGQSFKCDCKLPFKGEKCEMGPCISNPCLNNGTCKVVGQSFKCDCKLPFKGEKCEM</sequence>
<gene>
    <name evidence="8" type="ORF">NPIL_233321</name>
</gene>
<organism evidence="8 9">
    <name type="scientific">Nephila pilipes</name>
    <name type="common">Giant wood spider</name>
    <name type="synonym">Nephila maculata</name>
    <dbReference type="NCBI Taxonomy" id="299642"/>
    <lineage>
        <taxon>Eukaryota</taxon>
        <taxon>Metazoa</taxon>
        <taxon>Ecdysozoa</taxon>
        <taxon>Arthropoda</taxon>
        <taxon>Chelicerata</taxon>
        <taxon>Arachnida</taxon>
        <taxon>Araneae</taxon>
        <taxon>Araneomorphae</taxon>
        <taxon>Entelegynae</taxon>
        <taxon>Araneoidea</taxon>
        <taxon>Nephilidae</taxon>
        <taxon>Nephila</taxon>
    </lineage>
</organism>
<dbReference type="EMBL" id="BMAW01080386">
    <property type="protein sequence ID" value="GFU19301.1"/>
    <property type="molecule type" value="Genomic_DNA"/>
</dbReference>
<accession>A0A8X6UD56</accession>
<feature type="domain" description="EGF-like" evidence="7">
    <location>
        <begin position="1"/>
        <end position="31"/>
    </location>
</feature>
<name>A0A8X6UD56_NEPPI</name>
<dbReference type="SUPFAM" id="SSF57196">
    <property type="entry name" value="EGF/Laminin"/>
    <property type="match status" value="2"/>
</dbReference>
<comment type="caution">
    <text evidence="8">The sequence shown here is derived from an EMBL/GenBank/DDBJ whole genome shotgun (WGS) entry which is preliminary data.</text>
</comment>
<dbReference type="PROSITE" id="PS00022">
    <property type="entry name" value="EGF_1"/>
    <property type="match status" value="1"/>
</dbReference>
<evidence type="ECO:0000256" key="3">
    <source>
        <dbReference type="ARBA" id="ARBA00022737"/>
    </source>
</evidence>
<dbReference type="Pfam" id="PF00008">
    <property type="entry name" value="EGF"/>
    <property type="match status" value="2"/>
</dbReference>
<dbReference type="GO" id="GO:0007219">
    <property type="term" value="P:Notch signaling pathway"/>
    <property type="evidence" value="ECO:0007669"/>
    <property type="project" value="TreeGrafter"/>
</dbReference>
<feature type="non-terminal residue" evidence="8">
    <location>
        <position position="1"/>
    </location>
</feature>
<evidence type="ECO:0000256" key="1">
    <source>
        <dbReference type="ARBA" id="ARBA00022536"/>
    </source>
</evidence>
<evidence type="ECO:0000256" key="2">
    <source>
        <dbReference type="ARBA" id="ARBA00022729"/>
    </source>
</evidence>
<evidence type="ECO:0000256" key="6">
    <source>
        <dbReference type="PROSITE-ProRule" id="PRU00076"/>
    </source>
</evidence>
<keyword evidence="9" id="KW-1185">Reference proteome</keyword>
<dbReference type="GO" id="GO:0005112">
    <property type="term" value="F:Notch binding"/>
    <property type="evidence" value="ECO:0007669"/>
    <property type="project" value="TreeGrafter"/>
</dbReference>
<evidence type="ECO:0000313" key="9">
    <source>
        <dbReference type="Proteomes" id="UP000887013"/>
    </source>
</evidence>
<protein>
    <recommendedName>
        <fullName evidence="7">EGF-like domain-containing protein</fullName>
    </recommendedName>
</protein>
<feature type="disulfide bond" evidence="6">
    <location>
        <begin position="60"/>
        <end position="69"/>
    </location>
</feature>
<keyword evidence="3" id="KW-0677">Repeat</keyword>
<dbReference type="PROSITE" id="PS01186">
    <property type="entry name" value="EGF_2"/>
    <property type="match status" value="1"/>
</dbReference>
<dbReference type="SMART" id="SM00181">
    <property type="entry name" value="EGF"/>
    <property type="match status" value="2"/>
</dbReference>
<keyword evidence="2" id="KW-0732">Signal</keyword>
<evidence type="ECO:0000256" key="5">
    <source>
        <dbReference type="ARBA" id="ARBA00023180"/>
    </source>
</evidence>
<evidence type="ECO:0000259" key="7">
    <source>
        <dbReference type="PROSITE" id="PS50026"/>
    </source>
</evidence>
<proteinExistence type="predicted"/>
<feature type="domain" description="EGF-like" evidence="7">
    <location>
        <begin position="34"/>
        <end position="70"/>
    </location>
</feature>
<evidence type="ECO:0000256" key="4">
    <source>
        <dbReference type="ARBA" id="ARBA00023157"/>
    </source>
</evidence>
<dbReference type="CDD" id="cd00054">
    <property type="entry name" value="EGF_CA"/>
    <property type="match status" value="2"/>
</dbReference>
<dbReference type="InterPro" id="IPR000742">
    <property type="entry name" value="EGF"/>
</dbReference>
<reference evidence="8" key="1">
    <citation type="submission" date="2020-08" db="EMBL/GenBank/DDBJ databases">
        <title>Multicomponent nature underlies the extraordinary mechanical properties of spider dragline silk.</title>
        <authorList>
            <person name="Kono N."/>
            <person name="Nakamura H."/>
            <person name="Mori M."/>
            <person name="Yoshida Y."/>
            <person name="Ohtoshi R."/>
            <person name="Malay A.D."/>
            <person name="Moran D.A.P."/>
            <person name="Tomita M."/>
            <person name="Numata K."/>
            <person name="Arakawa K."/>
        </authorList>
    </citation>
    <scope>NUCLEOTIDE SEQUENCE</scope>
</reference>
<dbReference type="FunFam" id="2.10.25.10:FF:000122">
    <property type="entry name" value="Protein crumbs homolog 2"/>
    <property type="match status" value="2"/>
</dbReference>
<comment type="caution">
    <text evidence="6">Lacks conserved residue(s) required for the propagation of feature annotation.</text>
</comment>
<keyword evidence="1 6" id="KW-0245">EGF-like domain</keyword>
<feature type="non-terminal residue" evidence="8">
    <location>
        <position position="71"/>
    </location>
</feature>
<dbReference type="PANTHER" id="PTHR12916">
    <property type="entry name" value="CYTOCHROME C OXIDASE POLYPEPTIDE VIC-2"/>
    <property type="match status" value="1"/>
</dbReference>
<dbReference type="AlphaFoldDB" id="A0A8X6UD56"/>
<dbReference type="OrthoDB" id="6051224at2759"/>
<keyword evidence="5" id="KW-0325">Glycoprotein</keyword>
<dbReference type="PROSITE" id="PS50026">
    <property type="entry name" value="EGF_3"/>
    <property type="match status" value="2"/>
</dbReference>
<keyword evidence="4 6" id="KW-1015">Disulfide bond</keyword>
<dbReference type="Gene3D" id="2.10.25.10">
    <property type="entry name" value="Laminin"/>
    <property type="match status" value="2"/>
</dbReference>
<dbReference type="PANTHER" id="PTHR12916:SF4">
    <property type="entry name" value="UNINFLATABLE, ISOFORM C"/>
    <property type="match status" value="1"/>
</dbReference>
<dbReference type="Proteomes" id="UP000887013">
    <property type="component" value="Unassembled WGS sequence"/>
</dbReference>
<evidence type="ECO:0000313" key="8">
    <source>
        <dbReference type="EMBL" id="GFU19301.1"/>
    </source>
</evidence>